<name>A0A839A7E0_9LACT</name>
<keyword evidence="2" id="KW-1185">Reference proteome</keyword>
<feature type="non-terminal residue" evidence="1">
    <location>
        <position position="1"/>
    </location>
</feature>
<organism evidence="1 2">
    <name type="scientific">Ruoffia halotolerans</name>
    <dbReference type="NCBI Taxonomy" id="2748684"/>
    <lineage>
        <taxon>Bacteria</taxon>
        <taxon>Bacillati</taxon>
        <taxon>Bacillota</taxon>
        <taxon>Bacilli</taxon>
        <taxon>Lactobacillales</taxon>
        <taxon>Aerococcaceae</taxon>
        <taxon>Ruoffia</taxon>
    </lineage>
</organism>
<comment type="caution">
    <text evidence="1">The sequence shown here is derived from an EMBL/GenBank/DDBJ whole genome shotgun (WGS) entry which is preliminary data.</text>
</comment>
<proteinExistence type="predicted"/>
<gene>
    <name evidence="1" type="ORF">HW423_10330</name>
</gene>
<dbReference type="Proteomes" id="UP000571018">
    <property type="component" value="Unassembled WGS sequence"/>
</dbReference>
<dbReference type="EMBL" id="JACAOA010000044">
    <property type="protein sequence ID" value="MBA5730179.1"/>
    <property type="molecule type" value="Genomic_DNA"/>
</dbReference>
<evidence type="ECO:0000313" key="1">
    <source>
        <dbReference type="EMBL" id="MBA5730179.1"/>
    </source>
</evidence>
<accession>A0A839A7E0</accession>
<evidence type="ECO:0000313" key="2">
    <source>
        <dbReference type="Proteomes" id="UP000571018"/>
    </source>
</evidence>
<sequence length="184" mass="21604">HLYQIYELANIYPNSGMIKKALTEFYEDRIINTEELPSDYRVLISILVDIMYNNPTSISHCTIIIAKILEHSPDDIGRDIIDKIFKKYEYKANTEYIEIWLQRLAIMFYEDGSTELNNLFDSRIYQKVLDSTISLFPSDWINNSNRNNYNEPSIIDVELFESMRYQVDDGEIDVLNRADNVHSG</sequence>
<dbReference type="AlphaFoldDB" id="A0A839A7E0"/>
<reference evidence="1 2" key="1">
    <citation type="submission" date="2020-06" db="EMBL/GenBank/DDBJ databases">
        <title>Reclassification of Facklamia ignava, Facklamia soureckii and Facklami tabacinasalis as Falseniella iganva gen. nov., comb. nov., Hutsoniella ignava gen. nov., comb. nov., and Ruoffia tabacinasalis gen. nov., comb. nov and description of Ruoffia haltotolerans sp. nov., isolated from hypersaline Inland Sea of Qatar.</title>
        <authorList>
            <person name="Fotedar R."/>
            <person name="Sankaranarayanan K."/>
            <person name="Lawson P."/>
            <person name="Caldwell M."/>
            <person name="Zeyara A."/>
            <person name="Al Malki A."/>
            <person name="Ali M."/>
        </authorList>
    </citation>
    <scope>NUCLEOTIDE SEQUENCE [LARGE SCALE GENOMIC DNA]</scope>
    <source>
        <strain evidence="1 2">INB8</strain>
    </source>
</reference>
<protein>
    <submittedName>
        <fullName evidence="1">Uncharacterized protein</fullName>
    </submittedName>
</protein>